<sequence>MHNMLQHVPVRSRPLRAQVLAVQEKLVQSVAEERAPVIHVTTSECHSQDMAKRLRGPSLSPVEDPCTSRSLSPAPTVDHVETLDELKQLQTLLASTYAEYSRLRLKIDYHCAEFAPLVDELDNARAACSEAIGAALNERKSSEADREEGEEVPGDAPVACELAMSIDPTTEKCSPDGRRLYWAETDSGTWLADSADAVIESGTDEDLPPARMRKLLPEEVRVLIASQAVVDRCKEPDNSDIRLWVKQYLRLHASIEQMSLEMNRAHARIADDLLAQFDELRDELGDDLVNDAFAEVDDDSGRSAGSKYAKHRLTIDSYRDDVTALDAIV</sequence>
<proteinExistence type="predicted"/>
<dbReference type="EMBL" id="JANBVB010000088">
    <property type="protein sequence ID" value="KAJ2897909.1"/>
    <property type="molecule type" value="Genomic_DNA"/>
</dbReference>
<protein>
    <submittedName>
        <fullName evidence="1">Uncharacterized protein</fullName>
    </submittedName>
</protein>
<evidence type="ECO:0000313" key="2">
    <source>
        <dbReference type="Proteomes" id="UP001139981"/>
    </source>
</evidence>
<evidence type="ECO:0000313" key="1">
    <source>
        <dbReference type="EMBL" id="KAJ2897909.1"/>
    </source>
</evidence>
<gene>
    <name evidence="1" type="ORF">IWW38_001572</name>
</gene>
<keyword evidence="2" id="KW-1185">Reference proteome</keyword>
<dbReference type="Proteomes" id="UP001139981">
    <property type="component" value="Unassembled WGS sequence"/>
</dbReference>
<organism evidence="1 2">
    <name type="scientific">Coemansia aciculifera</name>
    <dbReference type="NCBI Taxonomy" id="417176"/>
    <lineage>
        <taxon>Eukaryota</taxon>
        <taxon>Fungi</taxon>
        <taxon>Fungi incertae sedis</taxon>
        <taxon>Zoopagomycota</taxon>
        <taxon>Kickxellomycotina</taxon>
        <taxon>Kickxellomycetes</taxon>
        <taxon>Kickxellales</taxon>
        <taxon>Kickxellaceae</taxon>
        <taxon>Coemansia</taxon>
    </lineage>
</organism>
<comment type="caution">
    <text evidence="1">The sequence shown here is derived from an EMBL/GenBank/DDBJ whole genome shotgun (WGS) entry which is preliminary data.</text>
</comment>
<accession>A0ACC1M6U7</accession>
<reference evidence="1" key="1">
    <citation type="submission" date="2022-07" db="EMBL/GenBank/DDBJ databases">
        <title>Phylogenomic reconstructions and comparative analyses of Kickxellomycotina fungi.</title>
        <authorList>
            <person name="Reynolds N.K."/>
            <person name="Stajich J.E."/>
            <person name="Barry K."/>
            <person name="Grigoriev I.V."/>
            <person name="Crous P."/>
            <person name="Smith M.E."/>
        </authorList>
    </citation>
    <scope>NUCLEOTIDE SEQUENCE</scope>
    <source>
        <strain evidence="1">CBS 190363</strain>
    </source>
</reference>
<name>A0ACC1M6U7_9FUNG</name>